<evidence type="ECO:0008006" key="4">
    <source>
        <dbReference type="Google" id="ProtNLM"/>
    </source>
</evidence>
<keyword evidence="3" id="KW-1185">Reference proteome</keyword>
<feature type="chain" id="PRO_5038509218" description="DUF2271 domain-containing protein" evidence="1">
    <location>
        <begin position="23"/>
        <end position="201"/>
    </location>
</feature>
<accession>A0A348AIP2</accession>
<dbReference type="RefSeq" id="WP_232035734.1">
    <property type="nucleotide sequence ID" value="NZ_AP018449.1"/>
</dbReference>
<dbReference type="Gene3D" id="2.60.40.4070">
    <property type="match status" value="1"/>
</dbReference>
<keyword evidence="1" id="KW-0732">Signal</keyword>
<sequence length="201" mass="21129">MKTVGILSILALSLLLTACGDAVQPPRNEVPRPTPPAAAQIGAAASPGQVSIGFDFQRMHKRASDQLAVWIEDAQGKHVRTLLMTKFTAGGGYQKRPEAVPHWQKSFQPEANTGALDAVSSATPQSGRISLVWDCRDQAGAAVAPGVYVYKVEANIEWEKTALWQGTITVGPAAGQSAAVAVTNSDSPLLQAVQADFVPAS</sequence>
<proteinExistence type="predicted"/>
<gene>
    <name evidence="2" type="ORF">MAMMFC1_01607</name>
</gene>
<feature type="signal peptide" evidence="1">
    <location>
        <begin position="1"/>
        <end position="22"/>
    </location>
</feature>
<protein>
    <recommendedName>
        <fullName evidence="4">DUF2271 domain-containing protein</fullName>
    </recommendedName>
</protein>
<dbReference type="InterPro" id="IPR014469">
    <property type="entry name" value="DUF2271"/>
</dbReference>
<reference evidence="2 3" key="1">
    <citation type="journal article" date="2018" name="Int. J. Syst. Evol. Microbiol.">
        <title>Methylomusa anaerophila gen. nov., sp. nov., an anaerobic methanol-utilizing bacterium isolated from a microbial fuel cell.</title>
        <authorList>
            <person name="Amano N."/>
            <person name="Yamamuro A."/>
            <person name="Miyahara M."/>
            <person name="Kouzuma A."/>
            <person name="Abe T."/>
            <person name="Watanabe K."/>
        </authorList>
    </citation>
    <scope>NUCLEOTIDE SEQUENCE [LARGE SCALE GENOMIC DNA]</scope>
    <source>
        <strain evidence="2 3">MMFC1</strain>
    </source>
</reference>
<dbReference type="EMBL" id="AP018449">
    <property type="protein sequence ID" value="BBB90940.1"/>
    <property type="molecule type" value="Genomic_DNA"/>
</dbReference>
<dbReference type="AlphaFoldDB" id="A0A348AIP2"/>
<dbReference type="KEGG" id="mana:MAMMFC1_01607"/>
<dbReference type="Proteomes" id="UP000276437">
    <property type="component" value="Chromosome"/>
</dbReference>
<name>A0A348AIP2_9FIRM</name>
<organism evidence="2 3">
    <name type="scientific">Methylomusa anaerophila</name>
    <dbReference type="NCBI Taxonomy" id="1930071"/>
    <lineage>
        <taxon>Bacteria</taxon>
        <taxon>Bacillati</taxon>
        <taxon>Bacillota</taxon>
        <taxon>Negativicutes</taxon>
        <taxon>Selenomonadales</taxon>
        <taxon>Sporomusaceae</taxon>
        <taxon>Methylomusa</taxon>
    </lineage>
</organism>
<dbReference type="PROSITE" id="PS51257">
    <property type="entry name" value="PROKAR_LIPOPROTEIN"/>
    <property type="match status" value="1"/>
</dbReference>
<evidence type="ECO:0000256" key="1">
    <source>
        <dbReference type="SAM" id="SignalP"/>
    </source>
</evidence>
<dbReference type="Pfam" id="PF10029">
    <property type="entry name" value="DUF2271"/>
    <property type="match status" value="1"/>
</dbReference>
<evidence type="ECO:0000313" key="2">
    <source>
        <dbReference type="EMBL" id="BBB90940.1"/>
    </source>
</evidence>
<evidence type="ECO:0000313" key="3">
    <source>
        <dbReference type="Proteomes" id="UP000276437"/>
    </source>
</evidence>